<sequence>MIPFLAQDAVCTLNQLAALNEADPQGVLEGRLDLDRAAIAGLSLGGAITAEACRMEPRFRACLVMDVFMSADVVREGLK</sequence>
<gene>
    <name evidence="1" type="ORF">LIP_0910</name>
</gene>
<dbReference type="RefSeq" id="WP_068134796.1">
    <property type="nucleotide sequence ID" value="NZ_AP014924.1"/>
</dbReference>
<proteinExistence type="predicted"/>
<name>A0A0K2SIC4_LIMPI</name>
<dbReference type="InterPro" id="IPR029058">
    <property type="entry name" value="AB_hydrolase_fold"/>
</dbReference>
<organism evidence="1 2">
    <name type="scientific">Limnochorda pilosa</name>
    <dbReference type="NCBI Taxonomy" id="1555112"/>
    <lineage>
        <taxon>Bacteria</taxon>
        <taxon>Bacillati</taxon>
        <taxon>Bacillota</taxon>
        <taxon>Limnochordia</taxon>
        <taxon>Limnochordales</taxon>
        <taxon>Limnochordaceae</taxon>
        <taxon>Limnochorda</taxon>
    </lineage>
</organism>
<dbReference type="Gene3D" id="3.40.50.1820">
    <property type="entry name" value="alpha/beta hydrolase"/>
    <property type="match status" value="1"/>
</dbReference>
<reference evidence="2" key="2">
    <citation type="journal article" date="2016" name="Int. J. Syst. Evol. Microbiol.">
        <title>Complete genome sequence and cell structure of Limnochorda pilosa, a Gram-negative spore-former within the phylum Firmicutes.</title>
        <authorList>
            <person name="Watanabe M."/>
            <person name="Kojima H."/>
            <person name="Fukui M."/>
        </authorList>
    </citation>
    <scope>NUCLEOTIDE SEQUENCE [LARGE SCALE GENOMIC DNA]</scope>
    <source>
        <strain evidence="2">HC45</strain>
    </source>
</reference>
<keyword evidence="2" id="KW-1185">Reference proteome</keyword>
<evidence type="ECO:0000313" key="2">
    <source>
        <dbReference type="Proteomes" id="UP000065807"/>
    </source>
</evidence>
<reference evidence="2" key="1">
    <citation type="submission" date="2015-07" db="EMBL/GenBank/DDBJ databases">
        <title>Complete genome sequence and phylogenetic analysis of Limnochorda pilosa.</title>
        <authorList>
            <person name="Watanabe M."/>
            <person name="Kojima H."/>
            <person name="Fukui M."/>
        </authorList>
    </citation>
    <scope>NUCLEOTIDE SEQUENCE [LARGE SCALE GENOMIC DNA]</scope>
    <source>
        <strain evidence="2">HC45</strain>
    </source>
</reference>
<dbReference type="EMBL" id="AP014924">
    <property type="protein sequence ID" value="BAS26767.1"/>
    <property type="molecule type" value="Genomic_DNA"/>
</dbReference>
<protein>
    <submittedName>
        <fullName evidence="1">Uncharacterized protein</fullName>
    </submittedName>
</protein>
<evidence type="ECO:0000313" key="1">
    <source>
        <dbReference type="EMBL" id="BAS26767.1"/>
    </source>
</evidence>
<dbReference type="AlphaFoldDB" id="A0A0K2SIC4"/>
<dbReference type="Pfam" id="PF03403">
    <property type="entry name" value="PAF-AH_p_II"/>
    <property type="match status" value="1"/>
</dbReference>
<dbReference type="SUPFAM" id="SSF53474">
    <property type="entry name" value="alpha/beta-Hydrolases"/>
    <property type="match status" value="1"/>
</dbReference>
<dbReference type="KEGG" id="lpil:LIP_0910"/>
<accession>A0A0K2SIC4</accession>
<dbReference type="OrthoDB" id="9814760at2"/>
<dbReference type="Proteomes" id="UP000065807">
    <property type="component" value="Chromosome"/>
</dbReference>